<gene>
    <name evidence="2" type="ORF">FCALED_LOCUS14550</name>
</gene>
<feature type="non-terminal residue" evidence="2">
    <location>
        <position position="1"/>
    </location>
</feature>
<dbReference type="EMBL" id="CAJVPQ010010748">
    <property type="protein sequence ID" value="CAG8723959.1"/>
    <property type="molecule type" value="Genomic_DNA"/>
</dbReference>
<evidence type="ECO:0000313" key="2">
    <source>
        <dbReference type="EMBL" id="CAG8723959.1"/>
    </source>
</evidence>
<accession>A0A9N9I8I6</accession>
<reference evidence="2" key="1">
    <citation type="submission" date="2021-06" db="EMBL/GenBank/DDBJ databases">
        <authorList>
            <person name="Kallberg Y."/>
            <person name="Tangrot J."/>
            <person name="Rosling A."/>
        </authorList>
    </citation>
    <scope>NUCLEOTIDE SEQUENCE</scope>
    <source>
        <strain evidence="2">UK204</strain>
    </source>
</reference>
<sequence length="131" mass="14589">ISDLIIASSSNIPDLRGALSIPLMRDSSSFLSFSLLLDHNQPLSSNITSNSSAKRTIAKHDRELQDIQNTLEDAETLNRILQKDLARITEKSQSFSHHRNLSEQLDEDLLASISSLILPPVEPEENLSLQE</sequence>
<organism evidence="2 3">
    <name type="scientific">Funneliformis caledonium</name>
    <dbReference type="NCBI Taxonomy" id="1117310"/>
    <lineage>
        <taxon>Eukaryota</taxon>
        <taxon>Fungi</taxon>
        <taxon>Fungi incertae sedis</taxon>
        <taxon>Mucoromycota</taxon>
        <taxon>Glomeromycotina</taxon>
        <taxon>Glomeromycetes</taxon>
        <taxon>Glomerales</taxon>
        <taxon>Glomeraceae</taxon>
        <taxon>Funneliformis</taxon>
    </lineage>
</organism>
<comment type="caution">
    <text evidence="2">The sequence shown here is derived from an EMBL/GenBank/DDBJ whole genome shotgun (WGS) entry which is preliminary data.</text>
</comment>
<feature type="coiled-coil region" evidence="1">
    <location>
        <begin position="50"/>
        <end position="91"/>
    </location>
</feature>
<evidence type="ECO:0000313" key="3">
    <source>
        <dbReference type="Proteomes" id="UP000789570"/>
    </source>
</evidence>
<keyword evidence="3" id="KW-1185">Reference proteome</keyword>
<dbReference type="Proteomes" id="UP000789570">
    <property type="component" value="Unassembled WGS sequence"/>
</dbReference>
<keyword evidence="1" id="KW-0175">Coiled coil</keyword>
<protein>
    <submittedName>
        <fullName evidence="2">9525_t:CDS:1</fullName>
    </submittedName>
</protein>
<dbReference type="AlphaFoldDB" id="A0A9N9I8I6"/>
<evidence type="ECO:0000256" key="1">
    <source>
        <dbReference type="SAM" id="Coils"/>
    </source>
</evidence>
<name>A0A9N9I8I6_9GLOM</name>
<feature type="non-terminal residue" evidence="2">
    <location>
        <position position="131"/>
    </location>
</feature>
<proteinExistence type="predicted"/>